<evidence type="ECO:0000313" key="3">
    <source>
        <dbReference type="Proteomes" id="UP000785679"/>
    </source>
</evidence>
<feature type="compositionally biased region" description="Basic and acidic residues" evidence="1">
    <location>
        <begin position="577"/>
        <end position="587"/>
    </location>
</feature>
<keyword evidence="3" id="KW-1185">Reference proteome</keyword>
<feature type="compositionally biased region" description="Polar residues" evidence="1">
    <location>
        <begin position="594"/>
        <end position="611"/>
    </location>
</feature>
<evidence type="ECO:0000313" key="2">
    <source>
        <dbReference type="EMBL" id="TNV84371.1"/>
    </source>
</evidence>
<dbReference type="EMBL" id="RRYP01002851">
    <property type="protein sequence ID" value="TNV84371.1"/>
    <property type="molecule type" value="Genomic_DNA"/>
</dbReference>
<proteinExistence type="predicted"/>
<evidence type="ECO:0000256" key="1">
    <source>
        <dbReference type="SAM" id="MobiDB-lite"/>
    </source>
</evidence>
<protein>
    <submittedName>
        <fullName evidence="2">Uncharacterized protein</fullName>
    </submittedName>
</protein>
<accession>A0A8J8P2D4</accession>
<feature type="region of interest" description="Disordered" evidence="1">
    <location>
        <begin position="545"/>
        <end position="618"/>
    </location>
</feature>
<organism evidence="2 3">
    <name type="scientific">Halteria grandinella</name>
    <dbReference type="NCBI Taxonomy" id="5974"/>
    <lineage>
        <taxon>Eukaryota</taxon>
        <taxon>Sar</taxon>
        <taxon>Alveolata</taxon>
        <taxon>Ciliophora</taxon>
        <taxon>Intramacronucleata</taxon>
        <taxon>Spirotrichea</taxon>
        <taxon>Stichotrichia</taxon>
        <taxon>Sporadotrichida</taxon>
        <taxon>Halteriidae</taxon>
        <taxon>Halteria</taxon>
    </lineage>
</organism>
<dbReference type="AlphaFoldDB" id="A0A8J8P2D4"/>
<name>A0A8J8P2D4_HALGN</name>
<dbReference type="Proteomes" id="UP000785679">
    <property type="component" value="Unassembled WGS sequence"/>
</dbReference>
<feature type="compositionally biased region" description="Low complexity" evidence="1">
    <location>
        <begin position="554"/>
        <end position="572"/>
    </location>
</feature>
<gene>
    <name evidence="2" type="ORF">FGO68_gene13116</name>
</gene>
<reference evidence="2" key="1">
    <citation type="submission" date="2019-06" db="EMBL/GenBank/DDBJ databases">
        <authorList>
            <person name="Zheng W."/>
        </authorList>
    </citation>
    <scope>NUCLEOTIDE SEQUENCE</scope>
    <source>
        <strain evidence="2">QDHG01</strain>
    </source>
</reference>
<sequence>MYKKGSRRVHRLRLLKPEAQMQYDEDDDSLVRFFKDKMTKLAMFSNMLNVRQIYFDNYSVAEIAVMQACFEGPIWKLYMDLSKVNSVTIYDHLMKEVNIMECKTIDVIDQLYIRIGPHVTQEDLHIIFILFKLTKDCRVILHYDRESSPLDLNLCNFFDFGKGFPLEIRGDIISSDLLLAFQIIQYEKKYLRLKETSSFDPRLKHHRLLDLLERPHQLRINSRILYEPNLRDFIMKTEPHLTAFYCRQIRLKLTEKCNQIIDMVIDKHQANFNITSVTLELTSYTSSSALVISWILYSFKALKELKIIVPLQRRIEDEMLLIGEISEYLSNVNPLDVSLRSLEVKFLSPIVGVAFLYIIKGIIELSYTTLERLCIDGATLQVKAKQYQHQVSRTCLLQIQGLLDGLDGSTIIKDFSVRNLSLIFNDEDFDILFTWRNLRHLNITGVQGHLPSEASHKFLERYPLLRTLTLNKSFTTPSILHFPHKILEYLDLTDCTSCLITQSQLSKILNGKMKGFILKGVLSEDIPEQELQRLSVRYNLSGLRKPTESERLRGQAAQSSSVGKSQGQSSKQQGRHVKSDDTSKDISIDEEQEVNISINNPTSQSQKIKQTNEGDDERFQEDQYVQSLKDTPQFDEKWEEFILKNGPIKSLAGTVVKNANPICSSFQQKQRSNYTFKNKSSNKNENTSCKYSEAIQSNQKPNSESDSDSSIEINYDEKNQGENSKYEISMQDKADVFLTRSQNQKIKCKRIVDDPRLASSSGINLGSIVVLNSRQIVRTTGDED</sequence>
<comment type="caution">
    <text evidence="2">The sequence shown here is derived from an EMBL/GenBank/DDBJ whole genome shotgun (WGS) entry which is preliminary data.</text>
</comment>